<keyword evidence="3 4" id="KW-0012">Acyltransferase</keyword>
<comment type="similarity">
    <text evidence="1 4">Belongs to the acetyltransferase Eis family.</text>
</comment>
<dbReference type="EMBL" id="QPJC01000011">
    <property type="protein sequence ID" value="RCW40482.1"/>
    <property type="molecule type" value="Genomic_DNA"/>
</dbReference>
<dbReference type="Gene3D" id="3.30.1050.10">
    <property type="entry name" value="SCP2 sterol-binding domain"/>
    <property type="match status" value="1"/>
</dbReference>
<evidence type="ECO:0000256" key="1">
    <source>
        <dbReference type="ARBA" id="ARBA00009213"/>
    </source>
</evidence>
<evidence type="ECO:0000313" key="7">
    <source>
        <dbReference type="Proteomes" id="UP000253495"/>
    </source>
</evidence>
<dbReference type="Pfam" id="PF13527">
    <property type="entry name" value="Acetyltransf_9"/>
    <property type="match status" value="1"/>
</dbReference>
<feature type="binding site" evidence="4">
    <location>
        <begin position="111"/>
        <end position="116"/>
    </location>
    <ligand>
        <name>acetyl-CoA</name>
        <dbReference type="ChEBI" id="CHEBI:57288"/>
    </ligand>
</feature>
<dbReference type="InterPro" id="IPR036527">
    <property type="entry name" value="SCP2_sterol-bd_dom_sf"/>
</dbReference>
<dbReference type="InterPro" id="IPR025559">
    <property type="entry name" value="Eis_dom"/>
</dbReference>
<proteinExistence type="inferred from homology"/>
<feature type="active site" description="Proton donor" evidence="4">
    <location>
        <position position="144"/>
    </location>
</feature>
<sequence>MSGSRKTFDRHDAEPASCPVVSEYNVRPLAESEFRDASRVFLASLHHPAPTDEQWQRSSSRYEPGRVFGAFRGGELVGTTMALSSSIAVPGGEVLPASAVTGVGVRADHTRRGVLRSLMRTQLDDVRARGEPVAMLHASEAVIYGRFGYGEGTRTRTVSLDTHRAVLHAQAPSGGSIRLVGKDEAGKLLPDLYRRIASSRPGTISRSEGWWDSRLGVLSGAQMVVAVHTGDDGEDDGFALYEVSKNDHRFDDGVCTLQVSDLQSADAVATASLWRFLLGVDLVDRVVAIDRPVDEPLEWLLTDRRTCRVSSIQDDLWLRLVDVPAALAARRYGAAEPVVIEVRDDFLPENSGIYRIGPEGMRRSDARPQLGLGVDVLASLYLGDAGVSALAAANRLEVHDRSAVAEADRLFATAETPWCGTGF</sequence>
<evidence type="ECO:0000259" key="5">
    <source>
        <dbReference type="PROSITE" id="PS51186"/>
    </source>
</evidence>
<feature type="domain" description="N-acetyltransferase" evidence="5">
    <location>
        <begin position="24"/>
        <end position="173"/>
    </location>
</feature>
<dbReference type="InterPro" id="IPR000182">
    <property type="entry name" value="GNAT_dom"/>
</dbReference>
<dbReference type="AlphaFoldDB" id="A0A368VN68"/>
<feature type="active site" description="Proton acceptor; via carboxylate" evidence="4">
    <location>
        <position position="423"/>
    </location>
</feature>
<dbReference type="Proteomes" id="UP000253495">
    <property type="component" value="Unassembled WGS sequence"/>
</dbReference>
<organism evidence="6 7">
    <name type="scientific">Halopolyspora algeriensis</name>
    <dbReference type="NCBI Taxonomy" id="1500506"/>
    <lineage>
        <taxon>Bacteria</taxon>
        <taxon>Bacillati</taxon>
        <taxon>Actinomycetota</taxon>
        <taxon>Actinomycetes</taxon>
        <taxon>Actinomycetes incertae sedis</taxon>
        <taxon>Halopolyspora</taxon>
    </lineage>
</organism>
<evidence type="ECO:0000256" key="2">
    <source>
        <dbReference type="ARBA" id="ARBA00022679"/>
    </source>
</evidence>
<name>A0A368VN68_9ACTN</name>
<evidence type="ECO:0000256" key="4">
    <source>
        <dbReference type="HAMAP-Rule" id="MF_01812"/>
    </source>
</evidence>
<dbReference type="PANTHER" id="PTHR37817">
    <property type="entry name" value="N-ACETYLTRANSFERASE EIS"/>
    <property type="match status" value="1"/>
</dbReference>
<dbReference type="GO" id="GO:0030649">
    <property type="term" value="P:aminoglycoside antibiotic catabolic process"/>
    <property type="evidence" value="ECO:0007669"/>
    <property type="project" value="TreeGrafter"/>
</dbReference>
<gene>
    <name evidence="6" type="ORF">DFQ14_111131</name>
</gene>
<accession>A0A368VN68</accession>
<dbReference type="InterPro" id="IPR022902">
    <property type="entry name" value="NAcTrfase_Eis"/>
</dbReference>
<dbReference type="SUPFAM" id="SSF55718">
    <property type="entry name" value="SCP-like"/>
    <property type="match status" value="1"/>
</dbReference>
<dbReference type="InterPro" id="IPR051554">
    <property type="entry name" value="Acetyltransferase_Eis"/>
</dbReference>
<dbReference type="Pfam" id="PF13530">
    <property type="entry name" value="SCP2_2"/>
    <property type="match status" value="1"/>
</dbReference>
<reference evidence="6 7" key="1">
    <citation type="submission" date="2018-07" db="EMBL/GenBank/DDBJ databases">
        <title>Genomic Encyclopedia of Type Strains, Phase III (KMG-III): the genomes of soil and plant-associated and newly described type strains.</title>
        <authorList>
            <person name="Whitman W."/>
        </authorList>
    </citation>
    <scope>NUCLEOTIDE SEQUENCE [LARGE SCALE GENOMIC DNA]</scope>
    <source>
        <strain evidence="6 7">CECT 8575</strain>
    </source>
</reference>
<keyword evidence="7" id="KW-1185">Reference proteome</keyword>
<feature type="binding site" evidence="4">
    <location>
        <begin position="103"/>
        <end position="105"/>
    </location>
    <ligand>
        <name>acetyl-CoA</name>
        <dbReference type="ChEBI" id="CHEBI:57288"/>
    </ligand>
</feature>
<protein>
    <submittedName>
        <fullName evidence="6">Putative acetyltransferase</fullName>
    </submittedName>
</protein>
<comment type="subunit">
    <text evidence="4">Homohexamer; trimer of dimers.</text>
</comment>
<dbReference type="Pfam" id="PF17668">
    <property type="entry name" value="Acetyltransf_17"/>
    <property type="match status" value="1"/>
</dbReference>
<dbReference type="InterPro" id="IPR041380">
    <property type="entry name" value="Acetyltransf_17"/>
</dbReference>
<dbReference type="SUPFAM" id="SSF55729">
    <property type="entry name" value="Acyl-CoA N-acyltransferases (Nat)"/>
    <property type="match status" value="1"/>
</dbReference>
<dbReference type="PANTHER" id="PTHR37817:SF1">
    <property type="entry name" value="N-ACETYLTRANSFERASE EIS"/>
    <property type="match status" value="1"/>
</dbReference>
<comment type="caution">
    <text evidence="6">The sequence shown here is derived from an EMBL/GenBank/DDBJ whole genome shotgun (WGS) entry which is preliminary data.</text>
</comment>
<keyword evidence="2 4" id="KW-0808">Transferase</keyword>
<dbReference type="GO" id="GO:0034069">
    <property type="term" value="F:aminoglycoside N-acetyltransferase activity"/>
    <property type="evidence" value="ECO:0007669"/>
    <property type="project" value="TreeGrafter"/>
</dbReference>
<feature type="binding site" evidence="4">
    <location>
        <begin position="139"/>
        <end position="140"/>
    </location>
    <ligand>
        <name>acetyl-CoA</name>
        <dbReference type="ChEBI" id="CHEBI:57288"/>
    </ligand>
</feature>
<dbReference type="InterPro" id="IPR016181">
    <property type="entry name" value="Acyl_CoA_acyltransferase"/>
</dbReference>
<dbReference type="CDD" id="cd04301">
    <property type="entry name" value="NAT_SF"/>
    <property type="match status" value="1"/>
</dbReference>
<dbReference type="NCBIfam" id="NF002367">
    <property type="entry name" value="PRK01346.1-4"/>
    <property type="match status" value="1"/>
</dbReference>
<dbReference type="Gene3D" id="3.40.630.30">
    <property type="match status" value="2"/>
</dbReference>
<evidence type="ECO:0000256" key="3">
    <source>
        <dbReference type="ARBA" id="ARBA00023315"/>
    </source>
</evidence>
<evidence type="ECO:0000313" key="6">
    <source>
        <dbReference type="EMBL" id="RCW40482.1"/>
    </source>
</evidence>
<dbReference type="PROSITE" id="PS51186">
    <property type="entry name" value="GNAT"/>
    <property type="match status" value="1"/>
</dbReference>
<dbReference type="HAMAP" id="MF_01812">
    <property type="entry name" value="Eis"/>
    <property type="match status" value="1"/>
</dbReference>